<dbReference type="InterPro" id="IPR005594">
    <property type="entry name" value="YadA_C"/>
</dbReference>
<dbReference type="KEGG" id="smf:Smon_0600"/>
<sequence length="601" mass="65114">MKNTRSLFNIVLFIIFLTTSSIFVKGQNIIPEGLRKRSGISYEIKSVYHGIGNQNKSSISIGTKTEHGGEYSVAIGDNSSSEGYAAITQGYEAKSDGYSSISLGYKAYAGANYAIAQGYNAKAEGGTSISIGSDSNSKRAFSVSIGNESKATSEHSVAIGSNSVTNNKVSVNTVTLGELTLKDFAGSNPHSVLSIGATGKERQLQYVSAGQISSKSTDAINGSQLYASNMIMSNIADSIKLILGGNASIKDNKITIDNIGGVGKNSIHEAMVEFLKKNEEINKELKSSKDELKKLSDNTMIISGDKGNTDTQTLSKDGGLKFSIKGSEYIKTEAKGSEVLLDFTDKVKSDISKGVAANSGVASAVAMANLPQISRIDDRKHNVAGAYGYYNGEHAFALGMSGLNEVGNVIYKVSGAFNTKGNLSLGAGLGYQFGINGKEKTNEIIVERENIINRDELDKLNDLNNKLNQRIDELERRLKAFEDIKINEDELYTLTGYKTGKFELTNSQEEILKDIVRELNENYRNRKIYITGYTDTMSNEDLNLELGLKRANVVAKKLRALGLDMSISIRKVSSSGYNNIIETNKSSSGRSSNRRVEIELR</sequence>
<dbReference type="InterPro" id="IPR045584">
    <property type="entry name" value="Pilin-like"/>
</dbReference>
<evidence type="ECO:0000256" key="3">
    <source>
        <dbReference type="ARBA" id="ARBA00022448"/>
    </source>
</evidence>
<evidence type="ECO:0000256" key="6">
    <source>
        <dbReference type="ARBA" id="ARBA00022729"/>
    </source>
</evidence>
<dbReference type="InterPro" id="IPR008640">
    <property type="entry name" value="Adhesin_Head_dom"/>
</dbReference>
<dbReference type="Gene3D" id="1.20.5.170">
    <property type="match status" value="1"/>
</dbReference>
<accession>D1AXQ2</accession>
<comment type="subcellular location">
    <subcellularLocation>
        <location evidence="2">Cell outer membrane</location>
    </subcellularLocation>
    <subcellularLocation>
        <location evidence="1">Cell surface</location>
    </subcellularLocation>
</comment>
<dbReference type="InterPro" id="IPR050330">
    <property type="entry name" value="Bact_OuterMem_StrucFunc"/>
</dbReference>
<dbReference type="PANTHER" id="PTHR30329:SF21">
    <property type="entry name" value="LIPOPROTEIN YIAD-RELATED"/>
    <property type="match status" value="1"/>
</dbReference>
<dbReference type="RefSeq" id="WP_012858630.1">
    <property type="nucleotide sequence ID" value="NC_013515.1"/>
</dbReference>
<dbReference type="GeneID" id="29673769"/>
<dbReference type="SUPFAM" id="SSF54523">
    <property type="entry name" value="Pili subunits"/>
    <property type="match status" value="1"/>
</dbReference>
<dbReference type="AlphaFoldDB" id="D1AXQ2"/>
<dbReference type="STRING" id="519441.Smon_0600"/>
<gene>
    <name evidence="13" type="ordered locus">Smon_0600</name>
</gene>
<dbReference type="Pfam" id="PF05658">
    <property type="entry name" value="YadA_head"/>
    <property type="match status" value="3"/>
</dbReference>
<evidence type="ECO:0000256" key="9">
    <source>
        <dbReference type="ARBA" id="ARBA00023237"/>
    </source>
</evidence>
<dbReference type="InterPro" id="IPR036737">
    <property type="entry name" value="OmpA-like_sf"/>
</dbReference>
<dbReference type="eggNOG" id="COG5295">
    <property type="taxonomic scope" value="Bacteria"/>
</dbReference>
<feature type="coiled-coil region" evidence="11">
    <location>
        <begin position="453"/>
        <end position="491"/>
    </location>
</feature>
<keyword evidence="14" id="KW-1185">Reference proteome</keyword>
<evidence type="ECO:0000256" key="2">
    <source>
        <dbReference type="ARBA" id="ARBA00004442"/>
    </source>
</evidence>
<reference evidence="13 14" key="1">
    <citation type="journal article" date="2009" name="Stand. Genomic Sci.">
        <title>Complete genome sequence of Streptobacillus moniliformis type strain (9901T).</title>
        <authorList>
            <person name="Nolan M."/>
            <person name="Gronow S."/>
            <person name="Lapidus A."/>
            <person name="Ivanova N."/>
            <person name="Copeland A."/>
            <person name="Lucas S."/>
            <person name="Del Rio T.G."/>
            <person name="Chen F."/>
            <person name="Tice H."/>
            <person name="Pitluck S."/>
            <person name="Cheng J.F."/>
            <person name="Sims D."/>
            <person name="Meincke L."/>
            <person name="Bruce D."/>
            <person name="Goodwin L."/>
            <person name="Brettin T."/>
            <person name="Han C."/>
            <person name="Detter J.C."/>
            <person name="Ovchinikova G."/>
            <person name="Pati A."/>
            <person name="Mavromatis K."/>
            <person name="Mikhailova N."/>
            <person name="Chen A."/>
            <person name="Palaniappan K."/>
            <person name="Land M."/>
            <person name="Hauser L."/>
            <person name="Chang Y.J."/>
            <person name="Jeffries C.D."/>
            <person name="Rohde M."/>
            <person name="Sproer C."/>
            <person name="Goker M."/>
            <person name="Bristow J."/>
            <person name="Eisen J.A."/>
            <person name="Markowitz V."/>
            <person name="Hugenholtz P."/>
            <person name="Kyrpides N.C."/>
            <person name="Klenk H.P."/>
            <person name="Chain P."/>
        </authorList>
    </citation>
    <scope>NUCLEOTIDE SEQUENCE [LARGE SCALE GENOMIC DNA]</scope>
    <source>
        <strain evidence="14">ATCC 14647 / DSM 12112 / NCTC 10651 / 9901</strain>
    </source>
</reference>
<dbReference type="Pfam" id="PF03895">
    <property type="entry name" value="YadA_anchor"/>
    <property type="match status" value="1"/>
</dbReference>
<evidence type="ECO:0000256" key="10">
    <source>
        <dbReference type="PROSITE-ProRule" id="PRU00473"/>
    </source>
</evidence>
<dbReference type="Proteomes" id="UP000002072">
    <property type="component" value="Chromosome"/>
</dbReference>
<dbReference type="GO" id="GO:0009279">
    <property type="term" value="C:cell outer membrane"/>
    <property type="evidence" value="ECO:0007669"/>
    <property type="project" value="UniProtKB-SubCell"/>
</dbReference>
<dbReference type="PROSITE" id="PS51123">
    <property type="entry name" value="OMPA_2"/>
    <property type="match status" value="1"/>
</dbReference>
<keyword evidence="8 10" id="KW-0472">Membrane</keyword>
<dbReference type="Pfam" id="PF00691">
    <property type="entry name" value="OmpA"/>
    <property type="match status" value="1"/>
</dbReference>
<organism evidence="13 14">
    <name type="scientific">Streptobacillus moniliformis (strain ATCC 14647 / DSM 12112 / NCTC 10651 / 9901)</name>
    <dbReference type="NCBI Taxonomy" id="519441"/>
    <lineage>
        <taxon>Bacteria</taxon>
        <taxon>Fusobacteriati</taxon>
        <taxon>Fusobacteriota</taxon>
        <taxon>Fusobacteriia</taxon>
        <taxon>Fusobacteriales</taxon>
        <taxon>Leptotrichiaceae</taxon>
        <taxon>Streptobacillus</taxon>
    </lineage>
</organism>
<keyword evidence="7" id="KW-0653">Protein transport</keyword>
<keyword evidence="3" id="KW-0813">Transport</keyword>
<evidence type="ECO:0000256" key="11">
    <source>
        <dbReference type="SAM" id="Coils"/>
    </source>
</evidence>
<dbReference type="Gene3D" id="3.30.1300.30">
    <property type="entry name" value="GSPII I/J protein-like"/>
    <property type="match status" value="1"/>
</dbReference>
<evidence type="ECO:0000256" key="8">
    <source>
        <dbReference type="ARBA" id="ARBA00023136"/>
    </source>
</evidence>
<name>D1AXQ2_STRM9</name>
<dbReference type="GO" id="GO:0015031">
    <property type="term" value="P:protein transport"/>
    <property type="evidence" value="ECO:0007669"/>
    <property type="project" value="UniProtKB-KW"/>
</dbReference>
<dbReference type="GO" id="GO:0009986">
    <property type="term" value="C:cell surface"/>
    <property type="evidence" value="ECO:0007669"/>
    <property type="project" value="UniProtKB-SubCell"/>
</dbReference>
<evidence type="ECO:0000256" key="5">
    <source>
        <dbReference type="ARBA" id="ARBA00022692"/>
    </source>
</evidence>
<dbReference type="SUPFAM" id="SSF101967">
    <property type="entry name" value="Adhesin YadA, collagen-binding domain"/>
    <property type="match status" value="1"/>
</dbReference>
<evidence type="ECO:0000259" key="12">
    <source>
        <dbReference type="PROSITE" id="PS51123"/>
    </source>
</evidence>
<evidence type="ECO:0000256" key="7">
    <source>
        <dbReference type="ARBA" id="ARBA00022927"/>
    </source>
</evidence>
<feature type="domain" description="OmpA-like" evidence="12">
    <location>
        <begin position="479"/>
        <end position="601"/>
    </location>
</feature>
<dbReference type="InterPro" id="IPR006665">
    <property type="entry name" value="OmpA-like"/>
</dbReference>
<keyword evidence="9" id="KW-0998">Cell outer membrane</keyword>
<evidence type="ECO:0000313" key="14">
    <source>
        <dbReference type="Proteomes" id="UP000002072"/>
    </source>
</evidence>
<dbReference type="InterPro" id="IPR011049">
    <property type="entry name" value="Serralysin-like_metalloprot_C"/>
</dbReference>
<dbReference type="HOGENOM" id="CLU_454082_0_0_0"/>
<dbReference type="PANTHER" id="PTHR30329">
    <property type="entry name" value="STATOR ELEMENT OF FLAGELLAR MOTOR COMPLEX"/>
    <property type="match status" value="1"/>
</dbReference>
<dbReference type="SUPFAM" id="SSF103088">
    <property type="entry name" value="OmpA-like"/>
    <property type="match status" value="1"/>
</dbReference>
<feature type="coiled-coil region" evidence="11">
    <location>
        <begin position="271"/>
        <end position="298"/>
    </location>
</feature>
<dbReference type="CDD" id="cd12820">
    <property type="entry name" value="LbR_YadA-like"/>
    <property type="match status" value="1"/>
</dbReference>
<dbReference type="Gene3D" id="3.30.1330.60">
    <property type="entry name" value="OmpA-like domain"/>
    <property type="match status" value="1"/>
</dbReference>
<keyword evidence="4" id="KW-1134">Transmembrane beta strand</keyword>
<keyword evidence="5" id="KW-0812">Transmembrane</keyword>
<dbReference type="EMBL" id="CP001779">
    <property type="protein sequence ID" value="ACZ01078.1"/>
    <property type="molecule type" value="Genomic_DNA"/>
</dbReference>
<dbReference type="OrthoDB" id="95763at2"/>
<evidence type="ECO:0000256" key="4">
    <source>
        <dbReference type="ARBA" id="ARBA00022452"/>
    </source>
</evidence>
<dbReference type="Gene3D" id="2.150.10.10">
    <property type="entry name" value="Serralysin-like metalloprotease, C-terminal"/>
    <property type="match status" value="1"/>
</dbReference>
<proteinExistence type="predicted"/>
<keyword evidence="11" id="KW-0175">Coiled coil</keyword>
<evidence type="ECO:0000256" key="1">
    <source>
        <dbReference type="ARBA" id="ARBA00004241"/>
    </source>
</evidence>
<protein>
    <submittedName>
        <fullName evidence="13">YadA domain protein</fullName>
    </submittedName>
</protein>
<dbReference type="eggNOG" id="COG2885">
    <property type="taxonomic scope" value="Bacteria"/>
</dbReference>
<evidence type="ECO:0000313" key="13">
    <source>
        <dbReference type="EMBL" id="ACZ01078.1"/>
    </source>
</evidence>
<keyword evidence="6" id="KW-0732">Signal</keyword>